<dbReference type="AlphaFoldDB" id="A0A6I8UH23"/>
<evidence type="ECO:0000259" key="18">
    <source>
        <dbReference type="PROSITE" id="PS51285"/>
    </source>
</evidence>
<feature type="binding site" evidence="14 15">
    <location>
        <position position="644"/>
    </location>
    <ligand>
        <name>ATP</name>
        <dbReference type="ChEBI" id="CHEBI:30616"/>
    </ligand>
</feature>
<evidence type="ECO:0000256" key="5">
    <source>
        <dbReference type="ARBA" id="ARBA00022553"/>
    </source>
</evidence>
<evidence type="ECO:0000256" key="6">
    <source>
        <dbReference type="ARBA" id="ARBA00022679"/>
    </source>
</evidence>
<dbReference type="PIRSF" id="PIRSF000606">
    <property type="entry name" value="Ribsml_S6_kin_2"/>
    <property type="match status" value="1"/>
</dbReference>
<dbReference type="InterPro" id="IPR017441">
    <property type="entry name" value="Protein_kinase_ATP_BS"/>
</dbReference>
<feature type="active site" description="Proton acceptor" evidence="13">
    <location>
        <position position="349"/>
    </location>
</feature>
<evidence type="ECO:0000256" key="9">
    <source>
        <dbReference type="ARBA" id="ARBA00022777"/>
    </source>
</evidence>
<dbReference type="FunFam" id="1.10.510.10:FF:000806">
    <property type="entry name" value="Non-specific serine/threonine protein kinase"/>
    <property type="match status" value="1"/>
</dbReference>
<dbReference type="PROSITE" id="PS51285">
    <property type="entry name" value="AGC_KINASE_CTER"/>
    <property type="match status" value="1"/>
</dbReference>
<keyword evidence="5" id="KW-0597">Phosphoprotein</keyword>
<keyword evidence="6" id="KW-0808">Transferase</keyword>
<feature type="compositionally biased region" description="Low complexity" evidence="16">
    <location>
        <begin position="93"/>
        <end position="115"/>
    </location>
</feature>
<evidence type="ECO:0000259" key="17">
    <source>
        <dbReference type="PROSITE" id="PS50011"/>
    </source>
</evidence>
<dbReference type="Pfam" id="PF00069">
    <property type="entry name" value="Pkinase"/>
    <property type="match status" value="2"/>
</dbReference>
<dbReference type="PANTHER" id="PTHR24351">
    <property type="entry name" value="RIBOSOMAL PROTEIN S6 KINASE"/>
    <property type="match status" value="1"/>
</dbReference>
<comment type="catalytic activity">
    <reaction evidence="12">
        <text>L-seryl-[protein] + ATP = O-phospho-L-seryl-[protein] + ADP + H(+)</text>
        <dbReference type="Rhea" id="RHEA:17989"/>
        <dbReference type="Rhea" id="RHEA-COMP:9863"/>
        <dbReference type="Rhea" id="RHEA-COMP:11604"/>
        <dbReference type="ChEBI" id="CHEBI:15378"/>
        <dbReference type="ChEBI" id="CHEBI:29999"/>
        <dbReference type="ChEBI" id="CHEBI:30616"/>
        <dbReference type="ChEBI" id="CHEBI:83421"/>
        <dbReference type="ChEBI" id="CHEBI:456216"/>
        <dbReference type="EC" id="2.7.11.1"/>
    </reaction>
</comment>
<evidence type="ECO:0000256" key="13">
    <source>
        <dbReference type="PIRSR" id="PIRSR000606-50"/>
    </source>
</evidence>
<protein>
    <recommendedName>
        <fullName evidence="3">non-specific serine/threonine protein kinase</fullName>
        <ecNumber evidence="3">2.7.11.1</ecNumber>
    </recommendedName>
</protein>
<organism evidence="19 20">
    <name type="scientific">Drosophila pseudoobscura pseudoobscura</name>
    <name type="common">Fruit fly</name>
    <dbReference type="NCBI Taxonomy" id="46245"/>
    <lineage>
        <taxon>Eukaryota</taxon>
        <taxon>Metazoa</taxon>
        <taxon>Ecdysozoa</taxon>
        <taxon>Arthropoda</taxon>
        <taxon>Hexapoda</taxon>
        <taxon>Insecta</taxon>
        <taxon>Pterygota</taxon>
        <taxon>Neoptera</taxon>
        <taxon>Endopterygota</taxon>
        <taxon>Diptera</taxon>
        <taxon>Brachycera</taxon>
        <taxon>Muscomorpha</taxon>
        <taxon>Ephydroidea</taxon>
        <taxon>Drosophilidae</taxon>
        <taxon>Drosophila</taxon>
        <taxon>Sophophora</taxon>
    </lineage>
</organism>
<dbReference type="PROSITE" id="PS50011">
    <property type="entry name" value="PROTEIN_KINASE_DOM"/>
    <property type="match status" value="2"/>
</dbReference>
<dbReference type="RefSeq" id="XP_001355284.4">
    <property type="nucleotide sequence ID" value="XM_001355248.4"/>
</dbReference>
<dbReference type="PROSITE" id="PS00108">
    <property type="entry name" value="PROTEIN_KINASE_ST"/>
    <property type="match status" value="2"/>
</dbReference>
<dbReference type="InterPro" id="IPR017892">
    <property type="entry name" value="Pkinase_C"/>
</dbReference>
<sequence length="958" mass="104212">MPLADSNKDIRQQQQQLQQQQQPNNNVAVAAPPLDNAQASQAASPSGNGSGGVAGMGLQLRQRMQITSSGCSSLAVTPMEHTPTDEESGPVMTVTSSQRRQQLQQVQQSALQAALEQHHISPTTPTPGAKGGGGGGGAAANEARGGLGRQEASATRETETETGKAAEDSSHADRTLCPPPEQMELSDSEHSYGGASGSGGECENEFELREVVKEGHDKADPSQFELLRVLGEGSFGKVFLVRKIIGKDAGTLYAMKVLKKATLKVKDRVRSTNERKILADVGHAFIVRLHYAFQTPGKLYLILDFLRGGDLFTRLSKEVMFTEEDVKFYLAELALAMNHLHTLGIIYRDLKPENILLDEHGHIALTDFGLSKQPLDGSKTYSFCGTVEYMAPEIVNRKGHDFAADWWSFGVLMYEMLTGNLPFHGQTRQETMNQILRSKLGMPENLSPEAQSLLRALFKRNPQNRLGAGSQGILDIKAHCFFATIDWVRLERKQVRPPFIPAVSRDDAFYFDVEYTSKSPRDSPGGPISASAHEIFRGFSFVAPVLLEAHGTPTSQNCSSSASPLHTVTATAAAMGSVGTLTSANSSSSLTTTMTTGAAPRSLPGVLPGNFHAEYNMLQELGRGTFSVCRLCEHRASKKHYAVKVIEKAAVAAASAASTSADCWEEVEIMLRYGNHPNIVTLYSVYEDASSAYLVMELLKGGELLDRILAVGQMCESEASAVLRTIASAVAYLHEHGVVHRDLKPSNMIYASMRQTPETLKLCDLGFAKQLRADNGLLMTPCYTANFVAPEVLKRQGYDLACDIWSLGVLLYIMLSGRTPFASTPNDSPEVILKRIGSGHIDFSSSRWALISAPVKELLRQMLHIVPENRPTVAQILEHSWVRDQFAGSVELTEYTSALPQLSLGAQQQQQNHISMALRGAVDATFRAIAIPQAANVGPVELSMLAKRRAKDRANLHS</sequence>
<keyword evidence="10 14" id="KW-0067">ATP-binding</keyword>
<dbReference type="InterPro" id="IPR000719">
    <property type="entry name" value="Prot_kinase_dom"/>
</dbReference>
<dbReference type="InterPro" id="IPR016239">
    <property type="entry name" value="Ribosomal_S6_kinase_II"/>
</dbReference>
<reference evidence="20" key="1">
    <citation type="submission" date="2025-08" db="UniProtKB">
        <authorList>
            <consortium name="RefSeq"/>
        </authorList>
    </citation>
    <scope>IDENTIFICATION</scope>
    <source>
        <strain evidence="20">MV-25-SWS-2005</strain>
        <tissue evidence="20">Whole body</tissue>
    </source>
</reference>
<evidence type="ECO:0000256" key="3">
    <source>
        <dbReference type="ARBA" id="ARBA00012513"/>
    </source>
</evidence>
<dbReference type="CDD" id="cd05582">
    <property type="entry name" value="STKc_RSK_N"/>
    <property type="match status" value="1"/>
</dbReference>
<dbReference type="FunFam" id="3.30.200.20:FF:000602">
    <property type="entry name" value="Non-specific serine/threonine protein kinase"/>
    <property type="match status" value="1"/>
</dbReference>
<evidence type="ECO:0000256" key="4">
    <source>
        <dbReference type="ARBA" id="ARBA00022527"/>
    </source>
</evidence>
<evidence type="ECO:0000256" key="1">
    <source>
        <dbReference type="ARBA" id="ARBA00001946"/>
    </source>
</evidence>
<dbReference type="InterPro" id="IPR008271">
    <property type="entry name" value="Ser/Thr_kinase_AS"/>
</dbReference>
<evidence type="ECO:0000256" key="10">
    <source>
        <dbReference type="ARBA" id="ARBA00022840"/>
    </source>
</evidence>
<feature type="binding site" evidence="14 15">
    <location>
        <position position="256"/>
    </location>
    <ligand>
        <name>ATP</name>
        <dbReference type="ChEBI" id="CHEBI:30616"/>
    </ligand>
</feature>
<keyword evidence="7" id="KW-0677">Repeat</keyword>
<dbReference type="PROSITE" id="PS00107">
    <property type="entry name" value="PROTEIN_KINASE_ATP"/>
    <property type="match status" value="2"/>
</dbReference>
<dbReference type="InParanoid" id="A0A6I8UH23"/>
<dbReference type="FunFam" id="3.30.200.20:FF:000455">
    <property type="entry name" value="Non-specific serine/threonine protein kinase"/>
    <property type="match status" value="1"/>
</dbReference>
<feature type="compositionally biased region" description="Low complexity" evidence="16">
    <location>
        <begin position="36"/>
        <end position="47"/>
    </location>
</feature>
<evidence type="ECO:0000256" key="7">
    <source>
        <dbReference type="ARBA" id="ARBA00022737"/>
    </source>
</evidence>
<dbReference type="Pfam" id="PF00433">
    <property type="entry name" value="Pkinase_C"/>
    <property type="match status" value="1"/>
</dbReference>
<feature type="compositionally biased region" description="Gly residues" evidence="16">
    <location>
        <begin position="129"/>
        <end position="138"/>
    </location>
</feature>
<evidence type="ECO:0000256" key="2">
    <source>
        <dbReference type="ARBA" id="ARBA00009804"/>
    </source>
</evidence>
<dbReference type="InterPro" id="IPR041906">
    <property type="entry name" value="RSK_N"/>
</dbReference>
<feature type="domain" description="Protein kinase" evidence="17">
    <location>
        <begin position="615"/>
        <end position="882"/>
    </location>
</feature>
<evidence type="ECO:0000313" key="19">
    <source>
        <dbReference type="Proteomes" id="UP000001819"/>
    </source>
</evidence>
<feature type="binding site" evidence="14">
    <location>
        <begin position="230"/>
        <end position="238"/>
    </location>
    <ligand>
        <name>ATP</name>
        <dbReference type="ChEBI" id="CHEBI:30616"/>
    </ligand>
</feature>
<feature type="domain" description="Protein kinase" evidence="17">
    <location>
        <begin position="224"/>
        <end position="482"/>
    </location>
</feature>
<dbReference type="Proteomes" id="UP000001819">
    <property type="component" value="Chromosome X"/>
</dbReference>
<name>A0A6I8UH23_DROPS</name>
<dbReference type="Gene3D" id="3.30.200.20">
    <property type="entry name" value="Phosphorylase Kinase, domain 1"/>
    <property type="match status" value="2"/>
</dbReference>
<comment type="catalytic activity">
    <reaction evidence="11">
        <text>L-threonyl-[protein] + ATP = O-phospho-L-threonyl-[protein] + ADP + H(+)</text>
        <dbReference type="Rhea" id="RHEA:46608"/>
        <dbReference type="Rhea" id="RHEA-COMP:11060"/>
        <dbReference type="Rhea" id="RHEA-COMP:11605"/>
        <dbReference type="ChEBI" id="CHEBI:15378"/>
        <dbReference type="ChEBI" id="CHEBI:30013"/>
        <dbReference type="ChEBI" id="CHEBI:30616"/>
        <dbReference type="ChEBI" id="CHEBI:61977"/>
        <dbReference type="ChEBI" id="CHEBI:456216"/>
        <dbReference type="EC" id="2.7.11.1"/>
    </reaction>
</comment>
<evidence type="ECO:0000256" key="11">
    <source>
        <dbReference type="ARBA" id="ARBA00047899"/>
    </source>
</evidence>
<dbReference type="FunCoup" id="A0A6I8UH23">
    <property type="interactions" value="568"/>
</dbReference>
<dbReference type="FunFam" id="1.10.510.10:FF:000010">
    <property type="entry name" value="Ribosomal protein S6 kinase"/>
    <property type="match status" value="1"/>
</dbReference>
<dbReference type="SMART" id="SM00133">
    <property type="entry name" value="S_TK_X"/>
    <property type="match status" value="1"/>
</dbReference>
<dbReference type="GO" id="GO:0004674">
    <property type="term" value="F:protein serine/threonine kinase activity"/>
    <property type="evidence" value="ECO:0007669"/>
    <property type="project" value="UniProtKB-KW"/>
</dbReference>
<keyword evidence="9 20" id="KW-0418">Kinase</keyword>
<dbReference type="GO" id="GO:0005524">
    <property type="term" value="F:ATP binding"/>
    <property type="evidence" value="ECO:0007669"/>
    <property type="project" value="UniProtKB-UniRule"/>
</dbReference>
<feature type="domain" description="AGC-kinase C-terminal" evidence="18">
    <location>
        <begin position="483"/>
        <end position="551"/>
    </location>
</feature>
<evidence type="ECO:0000256" key="12">
    <source>
        <dbReference type="ARBA" id="ARBA00048679"/>
    </source>
</evidence>
<keyword evidence="19" id="KW-1185">Reference proteome</keyword>
<accession>A0A6I8UH23</accession>
<dbReference type="KEGG" id="dpo:4815414"/>
<dbReference type="InterPro" id="IPR000961">
    <property type="entry name" value="AGC-kinase_C"/>
</dbReference>
<evidence type="ECO:0000256" key="15">
    <source>
        <dbReference type="PROSITE-ProRule" id="PRU10141"/>
    </source>
</evidence>
<evidence type="ECO:0000256" key="8">
    <source>
        <dbReference type="ARBA" id="ARBA00022741"/>
    </source>
</evidence>
<feature type="active site" description="Proton acceptor" evidence="13">
    <location>
        <position position="742"/>
    </location>
</feature>
<dbReference type="CDD" id="cd14091">
    <property type="entry name" value="STKc_RSK_C"/>
    <property type="match status" value="1"/>
</dbReference>
<dbReference type="InterPro" id="IPR011009">
    <property type="entry name" value="Kinase-like_dom_sf"/>
</dbReference>
<keyword evidence="8 14" id="KW-0547">Nucleotide-binding</keyword>
<feature type="region of interest" description="Disordered" evidence="16">
    <location>
        <begin position="1"/>
        <end position="203"/>
    </location>
</feature>
<comment type="cofactor">
    <cofactor evidence="1">
        <name>Mg(2+)</name>
        <dbReference type="ChEBI" id="CHEBI:18420"/>
    </cofactor>
</comment>
<dbReference type="GO" id="GO:0035556">
    <property type="term" value="P:intracellular signal transduction"/>
    <property type="evidence" value="ECO:0007669"/>
    <property type="project" value="InterPro"/>
</dbReference>
<dbReference type="SMART" id="SM00220">
    <property type="entry name" value="S_TKc"/>
    <property type="match status" value="2"/>
</dbReference>
<dbReference type="GO" id="GO:0000287">
    <property type="term" value="F:magnesium ion binding"/>
    <property type="evidence" value="ECO:0007669"/>
    <property type="project" value="InterPro"/>
</dbReference>
<dbReference type="SUPFAM" id="SSF56112">
    <property type="entry name" value="Protein kinase-like (PK-like)"/>
    <property type="match status" value="2"/>
</dbReference>
<feature type="compositionally biased region" description="Basic and acidic residues" evidence="16">
    <location>
        <begin position="1"/>
        <end position="11"/>
    </location>
</feature>
<feature type="binding site" evidence="14">
    <location>
        <begin position="621"/>
        <end position="629"/>
    </location>
    <ligand>
        <name>ATP</name>
        <dbReference type="ChEBI" id="CHEBI:30616"/>
    </ligand>
</feature>
<dbReference type="Gene3D" id="1.10.510.10">
    <property type="entry name" value="Transferase(Phosphotransferase) domain 1"/>
    <property type="match status" value="2"/>
</dbReference>
<proteinExistence type="inferred from homology"/>
<evidence type="ECO:0000256" key="14">
    <source>
        <dbReference type="PIRSR" id="PIRSR000606-51"/>
    </source>
</evidence>
<feature type="compositionally biased region" description="Low complexity" evidence="16">
    <location>
        <begin position="12"/>
        <end position="22"/>
    </location>
</feature>
<gene>
    <name evidence="20" type="primary">S6kII</name>
</gene>
<dbReference type="EC" id="2.7.11.1" evidence="3"/>
<comment type="similarity">
    <text evidence="2">Belongs to the protein kinase superfamily. AGC Ser/Thr protein kinase family. S6 kinase subfamily.</text>
</comment>
<feature type="compositionally biased region" description="Polar residues" evidence="16">
    <location>
        <begin position="62"/>
        <end position="75"/>
    </location>
</feature>
<evidence type="ECO:0000313" key="20">
    <source>
        <dbReference type="RefSeq" id="XP_001355284.4"/>
    </source>
</evidence>
<evidence type="ECO:0000256" key="16">
    <source>
        <dbReference type="SAM" id="MobiDB-lite"/>
    </source>
</evidence>
<feature type="compositionally biased region" description="Basic and acidic residues" evidence="16">
    <location>
        <begin position="154"/>
        <end position="174"/>
    </location>
</feature>
<keyword evidence="4" id="KW-0723">Serine/threonine-protein kinase</keyword>